<evidence type="ECO:0000256" key="2">
    <source>
        <dbReference type="ARBA" id="ARBA00006375"/>
    </source>
</evidence>
<evidence type="ECO:0000256" key="10">
    <source>
        <dbReference type="PROSITE-ProRule" id="PRU00282"/>
    </source>
</evidence>
<evidence type="ECO:0000313" key="12">
    <source>
        <dbReference type="EMBL" id="CAE0137725.1"/>
    </source>
</evidence>
<keyword evidence="8" id="KW-0496">Mitochondrion</keyword>
<dbReference type="PROSITE" id="PS50920">
    <property type="entry name" value="SOLCAR"/>
    <property type="match status" value="2"/>
</dbReference>
<dbReference type="GO" id="GO:0005315">
    <property type="term" value="F:phosphate transmembrane transporter activity"/>
    <property type="evidence" value="ECO:0007669"/>
    <property type="project" value="InterPro"/>
</dbReference>
<proteinExistence type="inferred from homology"/>
<feature type="repeat" description="Solcar" evidence="10">
    <location>
        <begin position="61"/>
        <end position="155"/>
    </location>
</feature>
<dbReference type="GO" id="GO:1990547">
    <property type="term" value="P:mitochondrial phosphate ion transmembrane transport"/>
    <property type="evidence" value="ECO:0007669"/>
    <property type="project" value="InterPro"/>
</dbReference>
<organism evidence="12">
    <name type="scientific">Haptolina ericina</name>
    <dbReference type="NCBI Taxonomy" id="156174"/>
    <lineage>
        <taxon>Eukaryota</taxon>
        <taxon>Haptista</taxon>
        <taxon>Haptophyta</taxon>
        <taxon>Prymnesiophyceae</taxon>
        <taxon>Prymnesiales</taxon>
        <taxon>Prymnesiaceae</taxon>
        <taxon>Haptolina</taxon>
    </lineage>
</organism>
<dbReference type="Gene3D" id="1.50.40.10">
    <property type="entry name" value="Mitochondrial carrier domain"/>
    <property type="match status" value="1"/>
</dbReference>
<dbReference type="Pfam" id="PF00153">
    <property type="entry name" value="Mito_carr"/>
    <property type="match status" value="2"/>
</dbReference>
<dbReference type="GO" id="GO:0005743">
    <property type="term" value="C:mitochondrial inner membrane"/>
    <property type="evidence" value="ECO:0007669"/>
    <property type="project" value="UniProtKB-SubCell"/>
</dbReference>
<dbReference type="InterPro" id="IPR023395">
    <property type="entry name" value="MCP_dom_sf"/>
</dbReference>
<evidence type="ECO:0000256" key="4">
    <source>
        <dbReference type="ARBA" id="ARBA00022692"/>
    </source>
</evidence>
<gene>
    <name evidence="12" type="ORF">HERI1096_LOCUS31884</name>
</gene>
<evidence type="ECO:0000256" key="5">
    <source>
        <dbReference type="ARBA" id="ARBA00022737"/>
    </source>
</evidence>
<evidence type="ECO:0000256" key="7">
    <source>
        <dbReference type="ARBA" id="ARBA00022989"/>
    </source>
</evidence>
<evidence type="ECO:0000256" key="9">
    <source>
        <dbReference type="ARBA" id="ARBA00023136"/>
    </source>
</evidence>
<dbReference type="InterPro" id="IPR044677">
    <property type="entry name" value="SLC25A3/Pic2/Mir1-like"/>
</dbReference>
<dbReference type="SUPFAM" id="SSF103506">
    <property type="entry name" value="Mitochondrial carrier"/>
    <property type="match status" value="1"/>
</dbReference>
<dbReference type="AlphaFoldDB" id="A0A7S3FBI5"/>
<keyword evidence="6" id="KW-0999">Mitochondrion inner membrane</keyword>
<sequence>MNIVRLEGFGALYVGLCPIAMRQLPYTVTKLVAYEMLARVTTQAARRIEMTISPDSSGEALRPYAIVLAGLVAGAAAAVLSHPADLMLTRLCGAATANVATSAAECVIAEGFVEQVRYLMGLGMSGAFAGLAPRLVMTSAMTSIQFVIYDNVRRALGVSGTAPPPTAVVIPAG</sequence>
<keyword evidence="7" id="KW-1133">Transmembrane helix</keyword>
<feature type="repeat" description="Solcar" evidence="10">
    <location>
        <begin position="1"/>
        <end position="40"/>
    </location>
</feature>
<evidence type="ECO:0000256" key="1">
    <source>
        <dbReference type="ARBA" id="ARBA00004448"/>
    </source>
</evidence>
<evidence type="ECO:0000256" key="6">
    <source>
        <dbReference type="ARBA" id="ARBA00022792"/>
    </source>
</evidence>
<dbReference type="PANTHER" id="PTHR45671:SF12">
    <property type="entry name" value="MITOCHONDRIAL PHOSPHATE CARRIER PROTEIN"/>
    <property type="match status" value="1"/>
</dbReference>
<keyword evidence="5" id="KW-0677">Repeat</keyword>
<keyword evidence="3 11" id="KW-0813">Transport</keyword>
<comment type="subcellular location">
    <subcellularLocation>
        <location evidence="1">Mitochondrion inner membrane</location>
        <topology evidence="1">Multi-pass membrane protein</topology>
    </subcellularLocation>
</comment>
<reference evidence="12" key="1">
    <citation type="submission" date="2021-01" db="EMBL/GenBank/DDBJ databases">
        <authorList>
            <person name="Corre E."/>
            <person name="Pelletier E."/>
            <person name="Niang G."/>
            <person name="Scheremetjew M."/>
            <person name="Finn R."/>
            <person name="Kale V."/>
            <person name="Holt S."/>
            <person name="Cochrane G."/>
            <person name="Meng A."/>
            <person name="Brown T."/>
            <person name="Cohen L."/>
        </authorList>
    </citation>
    <scope>NUCLEOTIDE SEQUENCE</scope>
    <source>
        <strain evidence="12">CCMP281</strain>
    </source>
</reference>
<comment type="similarity">
    <text evidence="2 11">Belongs to the mitochondrial carrier (TC 2.A.29) family.</text>
</comment>
<dbReference type="InterPro" id="IPR018108">
    <property type="entry name" value="MCP_transmembrane"/>
</dbReference>
<evidence type="ECO:0000256" key="3">
    <source>
        <dbReference type="ARBA" id="ARBA00022448"/>
    </source>
</evidence>
<protein>
    <recommendedName>
        <fullName evidence="13">Mitochondrial carrier protein</fullName>
    </recommendedName>
</protein>
<keyword evidence="4 10" id="KW-0812">Transmembrane</keyword>
<evidence type="ECO:0000256" key="8">
    <source>
        <dbReference type="ARBA" id="ARBA00023128"/>
    </source>
</evidence>
<evidence type="ECO:0008006" key="13">
    <source>
        <dbReference type="Google" id="ProtNLM"/>
    </source>
</evidence>
<dbReference type="EMBL" id="HBHX01057765">
    <property type="protein sequence ID" value="CAE0137725.1"/>
    <property type="molecule type" value="Transcribed_RNA"/>
</dbReference>
<accession>A0A7S3FBI5</accession>
<keyword evidence="9 10" id="KW-0472">Membrane</keyword>
<name>A0A7S3FBI5_9EUKA</name>
<evidence type="ECO:0000256" key="11">
    <source>
        <dbReference type="RuleBase" id="RU000488"/>
    </source>
</evidence>
<dbReference type="PANTHER" id="PTHR45671">
    <property type="entry name" value="SOLUTE CARRIER FAMILY 25 (MITOCHONDRIAL CARRIER PHOSPHATE CARRIER), MEMBER 3, LIKE-RELATED-RELATED"/>
    <property type="match status" value="1"/>
</dbReference>